<evidence type="ECO:0000313" key="2">
    <source>
        <dbReference type="EMBL" id="KAL3101767.1"/>
    </source>
</evidence>
<evidence type="ECO:0000256" key="1">
    <source>
        <dbReference type="SAM" id="MobiDB-lite"/>
    </source>
</evidence>
<comment type="caution">
    <text evidence="2">The sequence shown here is derived from an EMBL/GenBank/DDBJ whole genome shotgun (WGS) entry which is preliminary data.</text>
</comment>
<evidence type="ECO:0000313" key="3">
    <source>
        <dbReference type="Proteomes" id="UP001620645"/>
    </source>
</evidence>
<feature type="region of interest" description="Disordered" evidence="1">
    <location>
        <begin position="1"/>
        <end position="49"/>
    </location>
</feature>
<dbReference type="SUPFAM" id="SSF140990">
    <property type="entry name" value="FtsH protease domain-like"/>
    <property type="match status" value="1"/>
</dbReference>
<keyword evidence="3" id="KW-1185">Reference proteome</keyword>
<name>A0ABD2KFQ8_HETSC</name>
<dbReference type="Proteomes" id="UP001620645">
    <property type="component" value="Unassembled WGS sequence"/>
</dbReference>
<reference evidence="2 3" key="1">
    <citation type="submission" date="2024-10" db="EMBL/GenBank/DDBJ databases">
        <authorList>
            <person name="Kim D."/>
        </authorList>
    </citation>
    <scope>NUCLEOTIDE SEQUENCE [LARGE SCALE GENOMIC DNA]</scope>
    <source>
        <strain evidence="2">Taebaek</strain>
    </source>
</reference>
<gene>
    <name evidence="2" type="ORF">niasHS_003176</name>
</gene>
<dbReference type="AlphaFoldDB" id="A0ABD2KFQ8"/>
<protein>
    <submittedName>
        <fullName evidence="2">Uncharacterized protein</fullName>
    </submittedName>
</protein>
<dbReference type="Gene3D" id="1.20.58.760">
    <property type="entry name" value="Peptidase M41"/>
    <property type="match status" value="1"/>
</dbReference>
<proteinExistence type="predicted"/>
<organism evidence="2 3">
    <name type="scientific">Heterodera schachtii</name>
    <name type="common">Sugarbeet cyst nematode worm</name>
    <name type="synonym">Tylenchus schachtii</name>
    <dbReference type="NCBI Taxonomy" id="97005"/>
    <lineage>
        <taxon>Eukaryota</taxon>
        <taxon>Metazoa</taxon>
        <taxon>Ecdysozoa</taxon>
        <taxon>Nematoda</taxon>
        <taxon>Chromadorea</taxon>
        <taxon>Rhabditida</taxon>
        <taxon>Tylenchina</taxon>
        <taxon>Tylenchomorpha</taxon>
        <taxon>Tylenchoidea</taxon>
        <taxon>Heteroderidae</taxon>
        <taxon>Heteroderinae</taxon>
        <taxon>Heterodera</taxon>
    </lineage>
</organism>
<sequence>MSHNQPKKAKYDQPQEEEDKAPLTDDAEKKEPKADKASLTDDAEEKDKKMTAREILVLNEEENMFDIEVALAAIIGEELIFGQHYDGSESDIEQATRNLKAMIEEDGSTHFDCMRDLSVLTPRPEKQNKYDELFSQKMDACEKRVTEILKGNLDIVKALAKRLSEKHNYRLGKDEIQQFFRQYEADQLPPGGEGEEKAMR</sequence>
<accession>A0ABD2KFQ8</accession>
<feature type="compositionally biased region" description="Basic and acidic residues" evidence="1">
    <location>
        <begin position="20"/>
        <end position="49"/>
    </location>
</feature>
<dbReference type="InterPro" id="IPR037219">
    <property type="entry name" value="Peptidase_M41-like"/>
</dbReference>
<dbReference type="EMBL" id="JBICCN010000026">
    <property type="protein sequence ID" value="KAL3101767.1"/>
    <property type="molecule type" value="Genomic_DNA"/>
</dbReference>